<keyword evidence="2" id="KW-1185">Reference proteome</keyword>
<name>A0A061GDL8_THECC</name>
<dbReference type="Proteomes" id="UP000026915">
    <property type="component" value="Chromosome 3"/>
</dbReference>
<evidence type="ECO:0000313" key="2">
    <source>
        <dbReference type="Proteomes" id="UP000026915"/>
    </source>
</evidence>
<reference evidence="1 2" key="1">
    <citation type="journal article" date="2013" name="Genome Biol.">
        <title>The genome sequence of the most widely cultivated cacao type and its use to identify candidate genes regulating pod color.</title>
        <authorList>
            <person name="Motamayor J.C."/>
            <person name="Mockaitis K."/>
            <person name="Schmutz J."/>
            <person name="Haiminen N."/>
            <person name="Iii D.L."/>
            <person name="Cornejo O."/>
            <person name="Findley S.D."/>
            <person name="Zheng P."/>
            <person name="Utro F."/>
            <person name="Royaert S."/>
            <person name="Saski C."/>
            <person name="Jenkins J."/>
            <person name="Podicheti R."/>
            <person name="Zhao M."/>
            <person name="Scheffler B.E."/>
            <person name="Stack J.C."/>
            <person name="Feltus F.A."/>
            <person name="Mustiga G.M."/>
            <person name="Amores F."/>
            <person name="Phillips W."/>
            <person name="Marelli J.P."/>
            <person name="May G.D."/>
            <person name="Shapiro H."/>
            <person name="Ma J."/>
            <person name="Bustamante C.D."/>
            <person name="Schnell R.J."/>
            <person name="Main D."/>
            <person name="Gilbert D."/>
            <person name="Parida L."/>
            <person name="Kuhn D.N."/>
        </authorList>
    </citation>
    <scope>NUCLEOTIDE SEQUENCE [LARGE SCALE GENOMIC DNA]</scope>
    <source>
        <strain evidence="2">cv. Matina 1-6</strain>
    </source>
</reference>
<accession>A0A061GDL8</accession>
<dbReference type="EMBL" id="CM001881">
    <property type="protein sequence ID" value="EOY25129.1"/>
    <property type="molecule type" value="Genomic_DNA"/>
</dbReference>
<protein>
    <submittedName>
        <fullName evidence="1">Uncharacterized protein</fullName>
    </submittedName>
</protein>
<organism evidence="1 2">
    <name type="scientific">Theobroma cacao</name>
    <name type="common">Cacao</name>
    <name type="synonym">Cocoa</name>
    <dbReference type="NCBI Taxonomy" id="3641"/>
    <lineage>
        <taxon>Eukaryota</taxon>
        <taxon>Viridiplantae</taxon>
        <taxon>Streptophyta</taxon>
        <taxon>Embryophyta</taxon>
        <taxon>Tracheophyta</taxon>
        <taxon>Spermatophyta</taxon>
        <taxon>Magnoliopsida</taxon>
        <taxon>eudicotyledons</taxon>
        <taxon>Gunneridae</taxon>
        <taxon>Pentapetalae</taxon>
        <taxon>rosids</taxon>
        <taxon>malvids</taxon>
        <taxon>Malvales</taxon>
        <taxon>Malvaceae</taxon>
        <taxon>Byttnerioideae</taxon>
        <taxon>Theobroma</taxon>
    </lineage>
</organism>
<dbReference type="Gramene" id="EOY25129">
    <property type="protein sequence ID" value="EOY25129"/>
    <property type="gene ID" value="TCM_016542"/>
</dbReference>
<dbReference type="HOGENOM" id="CLU_2727312_0_0_1"/>
<evidence type="ECO:0000313" key="1">
    <source>
        <dbReference type="EMBL" id="EOY25129.1"/>
    </source>
</evidence>
<proteinExistence type="predicted"/>
<sequence>MQKRHQLLFSRGKLGTDHIHIRNFAFEIRNLQLWRGEYDVIQRSPEHGARELEQVLQKAESSRLSFSLLYIN</sequence>
<dbReference type="InParanoid" id="A0A061GDL8"/>
<dbReference type="AlphaFoldDB" id="A0A061GDL8"/>
<gene>
    <name evidence="1" type="ORF">TCM_016542</name>
</gene>